<dbReference type="EMBL" id="CP104694">
    <property type="protein sequence ID" value="UXI66684.1"/>
    <property type="molecule type" value="Genomic_DNA"/>
</dbReference>
<dbReference type="Proteomes" id="UP001064632">
    <property type="component" value="Chromosome"/>
</dbReference>
<proteinExistence type="predicted"/>
<reference evidence="2" key="1">
    <citation type="submission" date="2022-09" db="EMBL/GenBank/DDBJ databases">
        <title>Tahibacter sp. nov., isolated from a fresh water.</title>
        <authorList>
            <person name="Baek J.H."/>
            <person name="Lee J.K."/>
            <person name="Kim J.M."/>
            <person name="Jeon C.O."/>
        </authorList>
    </citation>
    <scope>NUCLEOTIDE SEQUENCE</scope>
    <source>
        <strain evidence="2">W38</strain>
    </source>
</reference>
<keyword evidence="1" id="KW-0175">Coiled coil</keyword>
<gene>
    <name evidence="2" type="ORF">N4264_18275</name>
</gene>
<dbReference type="RefSeq" id="WP_261693664.1">
    <property type="nucleotide sequence ID" value="NZ_CP104694.1"/>
</dbReference>
<dbReference type="InterPro" id="IPR007139">
    <property type="entry name" value="DUF349"/>
</dbReference>
<dbReference type="Pfam" id="PF03993">
    <property type="entry name" value="DUF349"/>
    <property type="match status" value="2"/>
</dbReference>
<evidence type="ECO:0000313" key="3">
    <source>
        <dbReference type="Proteomes" id="UP001064632"/>
    </source>
</evidence>
<feature type="coiled-coil region" evidence="1">
    <location>
        <begin position="253"/>
        <end position="280"/>
    </location>
</feature>
<evidence type="ECO:0000313" key="2">
    <source>
        <dbReference type="EMBL" id="UXI66684.1"/>
    </source>
</evidence>
<organism evidence="2 3">
    <name type="scientific">Tahibacter amnicola</name>
    <dbReference type="NCBI Taxonomy" id="2976241"/>
    <lineage>
        <taxon>Bacteria</taxon>
        <taxon>Pseudomonadati</taxon>
        <taxon>Pseudomonadota</taxon>
        <taxon>Gammaproteobacteria</taxon>
        <taxon>Lysobacterales</taxon>
        <taxon>Rhodanobacteraceae</taxon>
        <taxon>Tahibacter</taxon>
    </lineage>
</organism>
<sequence length="905" mass="101199">MKLARFLFKPRWQSKDPATRRGAVTELNDPELIAALPTIARTDADAGVRLAALRRVNQYEAWRERSTADSDNGIRETARTAYLAMLIGRSDGVPPLERRVAELDTLSPDEIERVATEAVDRDLRSAALERATRPSLLAAVAINDNDPKLRLVALSRINDLDALARIAERTRKTDKVVSRLARERVEAGRIAAGDLTTIELRARQLCERIEALLAVPRSERSGELASLDEIWATVAETAPAQLRERFQSTRSFLRSDTAEAAEQRERLRDLRTRLDIELARKERPEAPHLESLLAEANSTVAATSADLPERERVETLIAELTRRLAALAVELPPATAPVAAADPGTAAENDIAAVEHADLEALAAQARFDAALARAQLDKEKQREQHQALRRDLDALVIELETLLEAGDISAAHAVHARIATMLEGLPPLARHDKRLANAQARYAELKRWQRWSNNERRKQLCEQVEALAAQGLHPDAVATRVREARQEWQQIDALETVGEGADAARAANPFGKRFHALCNQALKPTQEYFEKRDALRKTHQQDVEAQLQALEAVPEDADWATLGRHRKDAGEVLRSLDKVDPRARKELARRLKDLIARLDARLDAHAAEVEAAKRKLIAEAERVAGAADLAGAAREVKELQARWKTIGNGKRRTDEAQWKAFRAACDAVFGKLDAGRRERAQQESQARQAAQDLVERLEALAEAPVDIQRAQRRELEQSWADVSVRDRELDRRWNAALDTIEQRRRDEDRVRRLALFTRALDRLALCEQAERGALTADQALEQWGSDDGLPERLVKALEQRRSAAAVAVERSADAETTEHAHDVTVELEFLGAVETPEHDRKRRMDLQVSRLSKRMSGGDQTSPRDELLALIARWVEIGALPEAQHRDLQPRVRKAIEAAVARLP</sequence>
<evidence type="ECO:0000256" key="1">
    <source>
        <dbReference type="SAM" id="Coils"/>
    </source>
</evidence>
<feature type="coiled-coil region" evidence="1">
    <location>
        <begin position="589"/>
        <end position="616"/>
    </location>
</feature>
<protein>
    <submittedName>
        <fullName evidence="2">DUF349 domain-containing protein</fullName>
    </submittedName>
</protein>
<accession>A0ABY6BAI4</accession>
<feature type="coiled-coil region" evidence="1">
    <location>
        <begin position="372"/>
        <end position="406"/>
    </location>
</feature>
<name>A0ABY6BAI4_9GAMM</name>
<keyword evidence="3" id="KW-1185">Reference proteome</keyword>
<feature type="coiled-coil region" evidence="1">
    <location>
        <begin position="673"/>
        <end position="704"/>
    </location>
</feature>